<proteinExistence type="predicted"/>
<evidence type="ECO:0000313" key="3">
    <source>
        <dbReference type="Proteomes" id="UP000613193"/>
    </source>
</evidence>
<dbReference type="InterPro" id="IPR012467">
    <property type="entry name" value="DUF1684"/>
</dbReference>
<evidence type="ECO:0000256" key="1">
    <source>
        <dbReference type="SAM" id="SignalP"/>
    </source>
</evidence>
<reference evidence="2" key="1">
    <citation type="submission" date="2020-12" db="EMBL/GenBank/DDBJ databases">
        <title>Bacterial novel species Mucilaginibacter sp. SD-g isolated from soil.</title>
        <authorList>
            <person name="Jung H.-Y."/>
        </authorList>
    </citation>
    <scope>NUCLEOTIDE SEQUENCE</scope>
    <source>
        <strain evidence="2">SD-g</strain>
    </source>
</reference>
<accession>A0A934PXF0</accession>
<dbReference type="AlphaFoldDB" id="A0A934PXF0"/>
<organism evidence="2 3">
    <name type="scientific">Mucilaginibacter segetis</name>
    <dbReference type="NCBI Taxonomy" id="2793071"/>
    <lineage>
        <taxon>Bacteria</taxon>
        <taxon>Pseudomonadati</taxon>
        <taxon>Bacteroidota</taxon>
        <taxon>Sphingobacteriia</taxon>
        <taxon>Sphingobacteriales</taxon>
        <taxon>Sphingobacteriaceae</taxon>
        <taxon>Mucilaginibacter</taxon>
    </lineage>
</organism>
<dbReference type="EMBL" id="JAEHFW010000003">
    <property type="protein sequence ID" value="MBK0380803.1"/>
    <property type="molecule type" value="Genomic_DNA"/>
</dbReference>
<feature type="chain" id="PRO_5036819990" evidence="1">
    <location>
        <begin position="18"/>
        <end position="198"/>
    </location>
</feature>
<keyword evidence="1" id="KW-0732">Signal</keyword>
<comment type="caution">
    <text evidence="2">The sequence shown here is derived from an EMBL/GenBank/DDBJ whole genome shotgun (WGS) entry which is preliminary data.</text>
</comment>
<feature type="signal peptide" evidence="1">
    <location>
        <begin position="1"/>
        <end position="17"/>
    </location>
</feature>
<dbReference type="Pfam" id="PF07920">
    <property type="entry name" value="DUF1684"/>
    <property type="match status" value="1"/>
</dbReference>
<evidence type="ECO:0000313" key="2">
    <source>
        <dbReference type="EMBL" id="MBK0380803.1"/>
    </source>
</evidence>
<keyword evidence="3" id="KW-1185">Reference proteome</keyword>
<name>A0A934PXF0_9SPHI</name>
<dbReference type="PANTHER" id="PTHR41913:SF1">
    <property type="entry name" value="DUF1684 DOMAIN-CONTAINING PROTEIN"/>
    <property type="match status" value="1"/>
</dbReference>
<sequence length="198" mass="22525">MKYLPLLLLLTSANLFAQNYTAQIEKFREDYKSDFLQEKNSPLKQEDLQYLRFYDADSSYRVRAAAQILTAAPTFIMPVFSGTGREYAPYALLNFKLKGKSMQLTVYRSLALAKIPSYKDYLLLLFTDETNGKTTYGGGRYIDMREGDFINGTVVIDFNKAYNPYCAFSGGYSCPKPPDENHLDCEILAGEKMFAKAH</sequence>
<dbReference type="PANTHER" id="PTHR41913">
    <property type="entry name" value="DUF1684 DOMAIN-CONTAINING PROTEIN"/>
    <property type="match status" value="1"/>
</dbReference>
<gene>
    <name evidence="2" type="ORF">I5M19_15875</name>
</gene>
<dbReference type="Proteomes" id="UP000613193">
    <property type="component" value="Unassembled WGS sequence"/>
</dbReference>
<protein>
    <submittedName>
        <fullName evidence="2">DUF1684 domain-containing protein</fullName>
    </submittedName>
</protein>